<dbReference type="OrthoDB" id="5327667at2"/>
<evidence type="ECO:0000313" key="10">
    <source>
        <dbReference type="Proteomes" id="UP000011729"/>
    </source>
</evidence>
<dbReference type="EMBL" id="CP003123">
    <property type="protein sequence ID" value="AGF74141.1"/>
    <property type="molecule type" value="Genomic_DNA"/>
</dbReference>
<keyword evidence="5" id="KW-1035">Host cytoplasm</keyword>
<keyword evidence="6 7" id="KW-0326">Glycosidase</keyword>
<reference evidence="9 10" key="1">
    <citation type="journal article" date="2013" name="PLoS Genet.">
        <title>A gene transfer agent and a dynamic repertoire of secretion systems hold the keys to the explosive radiation of the emerging pathogen Bartonella.</title>
        <authorList>
            <person name="Guy L."/>
            <person name="Nystedt B."/>
            <person name="Toft C."/>
            <person name="Zaremba-Niedzwiedzka K."/>
            <person name="Berglund E.C."/>
            <person name="Granberg F."/>
            <person name="Naslund K."/>
            <person name="Eriksson A.S."/>
            <person name="Andersson S.G."/>
        </authorList>
    </citation>
    <scope>NUCLEOTIDE SEQUENCE [LARGE SCALE GENOMIC DNA]</scope>
    <source>
        <strain evidence="9 10">Aust/NH1</strain>
    </source>
</reference>
<dbReference type="AlphaFoldDB" id="M1PBX8"/>
<dbReference type="GO" id="GO:0009253">
    <property type="term" value="P:peptidoglycan catabolic process"/>
    <property type="evidence" value="ECO:0007669"/>
    <property type="project" value="InterPro"/>
</dbReference>
<evidence type="ECO:0000256" key="5">
    <source>
        <dbReference type="ARBA" id="ARBA00023200"/>
    </source>
</evidence>
<accession>M1PBX8</accession>
<dbReference type="GO" id="GO:0016998">
    <property type="term" value="P:cell wall macromolecule catabolic process"/>
    <property type="evidence" value="ECO:0007669"/>
    <property type="project" value="InterPro"/>
</dbReference>
<evidence type="ECO:0000256" key="6">
    <source>
        <dbReference type="ARBA" id="ARBA00023295"/>
    </source>
</evidence>
<dbReference type="HAMAP" id="MF_04110">
    <property type="entry name" value="ENDOLYSIN_T4"/>
    <property type="match status" value="1"/>
</dbReference>
<evidence type="ECO:0000256" key="7">
    <source>
        <dbReference type="RuleBase" id="RU003788"/>
    </source>
</evidence>
<comment type="similarity">
    <text evidence="7">Belongs to the glycosyl hydrolase 24 family.</text>
</comment>
<dbReference type="GO" id="GO:0031640">
    <property type="term" value="P:killing of cells of another organism"/>
    <property type="evidence" value="ECO:0007669"/>
    <property type="project" value="UniProtKB-KW"/>
</dbReference>
<evidence type="ECO:0000313" key="9">
    <source>
        <dbReference type="EMBL" id="AGF74141.1"/>
    </source>
</evidence>
<comment type="catalytic activity">
    <reaction evidence="1 7">
        <text>Hydrolysis of (1-&gt;4)-beta-linkages between N-acetylmuramic acid and N-acetyl-D-glucosamine residues in a peptidoglycan and between N-acetyl-D-glucosamine residues in chitodextrins.</text>
        <dbReference type="EC" id="3.2.1.17"/>
    </reaction>
</comment>
<feature type="transmembrane region" description="Helical" evidence="8">
    <location>
        <begin position="198"/>
        <end position="219"/>
    </location>
</feature>
<dbReference type="InterPro" id="IPR023346">
    <property type="entry name" value="Lysozyme-like_dom_sf"/>
</dbReference>
<evidence type="ECO:0000256" key="4">
    <source>
        <dbReference type="ARBA" id="ARBA00022801"/>
    </source>
</evidence>
<dbReference type="HOGENOM" id="CLU_091641_1_0_5"/>
<keyword evidence="8" id="KW-0472">Membrane</keyword>
<dbReference type="InterPro" id="IPR033907">
    <property type="entry name" value="Endolysin_autolysin"/>
</dbReference>
<evidence type="ECO:0000256" key="1">
    <source>
        <dbReference type="ARBA" id="ARBA00000632"/>
    </source>
</evidence>
<organism evidence="9 10">
    <name type="scientific">Bartonella australis (strain Aust/NH1)</name>
    <dbReference type="NCBI Taxonomy" id="1094489"/>
    <lineage>
        <taxon>Bacteria</taxon>
        <taxon>Pseudomonadati</taxon>
        <taxon>Pseudomonadota</taxon>
        <taxon>Alphaproteobacteria</taxon>
        <taxon>Hyphomicrobiales</taxon>
        <taxon>Bartonellaceae</taxon>
        <taxon>Bartonella</taxon>
    </lineage>
</organism>
<evidence type="ECO:0000256" key="8">
    <source>
        <dbReference type="SAM" id="Phobius"/>
    </source>
</evidence>
<dbReference type="STRING" id="1094489.BAnh1_02540"/>
<gene>
    <name evidence="9" type="ordered locus">BAnh1_02540</name>
</gene>
<keyword evidence="8" id="KW-1133">Transmembrane helix</keyword>
<dbReference type="InterPro" id="IPR034690">
    <property type="entry name" value="Endolysin_T4_type"/>
</dbReference>
<protein>
    <recommendedName>
        <fullName evidence="7">Lysozyme</fullName>
        <ecNumber evidence="7">3.2.1.17</ecNumber>
    </recommendedName>
</protein>
<keyword evidence="3 7" id="KW-0081">Bacteriolytic enzyme</keyword>
<sequence>MRKINKDGIEALKRWEGLRLESYRDIGGVWTIGYGHTENVKEGETITAKQADALLKKDLIGFERAVHEAVKVELSDNQFAALVSFAFNIGVAAFKESTLVKKLNQGDYDCVPGQLNRWVYCSGKRSQGLINRRAAEIGLWSKGSFIASQCVECAEPERQRLHKTGEGKSAIVAGLGLLGSTCSEAAHQLEPFIGNLDIMRYAFLALTLAGVGFGLWATMKRLKEA</sequence>
<evidence type="ECO:0000256" key="3">
    <source>
        <dbReference type="ARBA" id="ARBA00022638"/>
    </source>
</evidence>
<name>M1PBX8_BARAA</name>
<dbReference type="InterPro" id="IPR051018">
    <property type="entry name" value="Bacteriophage_GH24"/>
</dbReference>
<dbReference type="KEGG" id="baus:BAnh1_02540"/>
<dbReference type="PANTHER" id="PTHR38107:SF3">
    <property type="entry name" value="LYSOZYME RRRD-RELATED"/>
    <property type="match status" value="1"/>
</dbReference>
<keyword evidence="8" id="KW-0812">Transmembrane</keyword>
<evidence type="ECO:0000256" key="2">
    <source>
        <dbReference type="ARBA" id="ARBA00022529"/>
    </source>
</evidence>
<keyword evidence="10" id="KW-1185">Reference proteome</keyword>
<dbReference type="EC" id="3.2.1.17" evidence="7"/>
<dbReference type="eggNOG" id="COG3772">
    <property type="taxonomic scope" value="Bacteria"/>
</dbReference>
<keyword evidence="2 7" id="KW-0929">Antimicrobial</keyword>
<dbReference type="RefSeq" id="WP_015397650.1">
    <property type="nucleotide sequence ID" value="NC_020300.1"/>
</dbReference>
<dbReference type="GO" id="GO:0003796">
    <property type="term" value="F:lysozyme activity"/>
    <property type="evidence" value="ECO:0007669"/>
    <property type="project" value="UniProtKB-EC"/>
</dbReference>
<dbReference type="InterPro" id="IPR002196">
    <property type="entry name" value="Glyco_hydro_24"/>
</dbReference>
<dbReference type="SUPFAM" id="SSF53955">
    <property type="entry name" value="Lysozyme-like"/>
    <property type="match status" value="1"/>
</dbReference>
<dbReference type="Gene3D" id="1.10.530.40">
    <property type="match status" value="1"/>
</dbReference>
<dbReference type="GO" id="GO:0042742">
    <property type="term" value="P:defense response to bacterium"/>
    <property type="evidence" value="ECO:0007669"/>
    <property type="project" value="UniProtKB-KW"/>
</dbReference>
<keyword evidence="4 7" id="KW-0378">Hydrolase</keyword>
<dbReference type="PATRIC" id="fig|1094489.3.peg.309"/>
<proteinExistence type="inferred from homology"/>
<dbReference type="InterPro" id="IPR023347">
    <property type="entry name" value="Lysozyme_dom_sf"/>
</dbReference>
<dbReference type="Pfam" id="PF00959">
    <property type="entry name" value="Phage_lysozyme"/>
    <property type="match status" value="1"/>
</dbReference>
<dbReference type="PANTHER" id="PTHR38107">
    <property type="match status" value="1"/>
</dbReference>
<dbReference type="Proteomes" id="UP000011729">
    <property type="component" value="Chromosome"/>
</dbReference>
<dbReference type="CDD" id="cd00737">
    <property type="entry name" value="lyz_endolysin_autolysin"/>
    <property type="match status" value="1"/>
</dbReference>